<protein>
    <recommendedName>
        <fullName evidence="1">DUF6919 domain-containing protein</fullName>
    </recommendedName>
</protein>
<sequence length="189" mass="21268">MALMANPWKYATTIADLGQLMADWLQGRIRTWPGYGDTRPDDETRHLIPTLAAACRAGYVTTNSQPGLTPTRGYDGRMWRQRAWVEGWITDTALLEHIKAAAKRQGITVITHQPGSRSREYVPITEADGECRTGVGHHIGHRRLIATEWPGIGRHALHELRTATFLALIDTEWGRDNQLWPALTHATTR</sequence>
<comment type="caution">
    <text evidence="2">The sequence shown here is derived from an EMBL/GenBank/DDBJ whole genome shotgun (WGS) entry which is preliminary data.</text>
</comment>
<feature type="domain" description="DUF6919" evidence="1">
    <location>
        <begin position="6"/>
        <end position="187"/>
    </location>
</feature>
<dbReference type="AlphaFoldDB" id="A0A5J4L1C2"/>
<keyword evidence="3" id="KW-1185">Reference proteome</keyword>
<organism evidence="2 3">
    <name type="scientific">Streptomyces angustmyceticus</name>
    <dbReference type="NCBI Taxonomy" id="285578"/>
    <lineage>
        <taxon>Bacteria</taxon>
        <taxon>Bacillati</taxon>
        <taxon>Actinomycetota</taxon>
        <taxon>Actinomycetes</taxon>
        <taxon>Kitasatosporales</taxon>
        <taxon>Streptomycetaceae</taxon>
        <taxon>Streptomyces</taxon>
    </lineage>
</organism>
<dbReference type="EMBL" id="BLAG01000004">
    <property type="protein sequence ID" value="GES27913.1"/>
    <property type="molecule type" value="Genomic_DNA"/>
</dbReference>
<proteinExistence type="predicted"/>
<evidence type="ECO:0000313" key="3">
    <source>
        <dbReference type="Proteomes" id="UP000325598"/>
    </source>
</evidence>
<evidence type="ECO:0000259" key="1">
    <source>
        <dbReference type="Pfam" id="PF21897"/>
    </source>
</evidence>
<gene>
    <name evidence="2" type="ORF">San01_04000</name>
</gene>
<dbReference type="Proteomes" id="UP000325598">
    <property type="component" value="Unassembled WGS sequence"/>
</dbReference>
<accession>A0A5J4L1C2</accession>
<dbReference type="Pfam" id="PF21897">
    <property type="entry name" value="DUF6919"/>
    <property type="match status" value="1"/>
</dbReference>
<evidence type="ECO:0000313" key="2">
    <source>
        <dbReference type="EMBL" id="GES27913.1"/>
    </source>
</evidence>
<reference evidence="2 3" key="1">
    <citation type="submission" date="2019-10" db="EMBL/GenBank/DDBJ databases">
        <title>Whole genome shotgun sequence of Streptomyces angustmyceticus NBRC 3934.</title>
        <authorList>
            <person name="Hosoyama A."/>
            <person name="Ichikawa N."/>
            <person name="Kimura A."/>
            <person name="Kitahashi Y."/>
            <person name="Komaki H."/>
            <person name="Uohara A."/>
        </authorList>
    </citation>
    <scope>NUCLEOTIDE SEQUENCE [LARGE SCALE GENOMIC DNA]</scope>
    <source>
        <strain evidence="2 3">NBRC 3934</strain>
    </source>
</reference>
<dbReference type="InterPro" id="IPR054212">
    <property type="entry name" value="DUF6919"/>
</dbReference>
<name>A0A5J4L1C2_9ACTN</name>